<dbReference type="RefSeq" id="WP_209767305.1">
    <property type="nucleotide sequence ID" value="NZ_JAGINP010000010.1"/>
</dbReference>
<gene>
    <name evidence="6" type="ORF">J2851_003161</name>
</gene>
<evidence type="ECO:0000313" key="7">
    <source>
        <dbReference type="Proteomes" id="UP000781958"/>
    </source>
</evidence>
<dbReference type="SUPFAM" id="SSF53850">
    <property type="entry name" value="Periplasmic binding protein-like II"/>
    <property type="match status" value="1"/>
</dbReference>
<name>A0ABS4SMS0_9PROT</name>
<dbReference type="PANTHER" id="PTHR30024:SF47">
    <property type="entry name" value="TAURINE-BINDING PERIPLASMIC PROTEIN"/>
    <property type="match status" value="1"/>
</dbReference>
<dbReference type="InterPro" id="IPR001638">
    <property type="entry name" value="Solute-binding_3/MltF_N"/>
</dbReference>
<dbReference type="SMART" id="SM00062">
    <property type="entry name" value="PBPb"/>
    <property type="match status" value="1"/>
</dbReference>
<evidence type="ECO:0000313" key="6">
    <source>
        <dbReference type="EMBL" id="MBP2293378.1"/>
    </source>
</evidence>
<evidence type="ECO:0000256" key="4">
    <source>
        <dbReference type="SAM" id="SignalP"/>
    </source>
</evidence>
<dbReference type="EMBL" id="JAGINP010000010">
    <property type="protein sequence ID" value="MBP2293378.1"/>
    <property type="molecule type" value="Genomic_DNA"/>
</dbReference>
<accession>A0ABS4SMS0</accession>
<protein>
    <submittedName>
        <fullName evidence="6">NitT/TauT family transport system substrate-binding protein</fullName>
    </submittedName>
</protein>
<feature type="chain" id="PRO_5046230256" evidence="4">
    <location>
        <begin position="33"/>
        <end position="338"/>
    </location>
</feature>
<reference evidence="6 7" key="1">
    <citation type="submission" date="2021-03" db="EMBL/GenBank/DDBJ databases">
        <title>Genomic Encyclopedia of Type Strains, Phase III (KMG-III): the genomes of soil and plant-associated and newly described type strains.</title>
        <authorList>
            <person name="Whitman W."/>
        </authorList>
    </citation>
    <scope>NUCLEOTIDE SEQUENCE [LARGE SCALE GENOMIC DNA]</scope>
    <source>
        <strain evidence="6 7">IMMIB AFH-6</strain>
    </source>
</reference>
<comment type="similarity">
    <text evidence="2">Belongs to the bacterial solute-binding protein SsuA/TauA family.</text>
</comment>
<evidence type="ECO:0000256" key="2">
    <source>
        <dbReference type="ARBA" id="ARBA00010742"/>
    </source>
</evidence>
<evidence type="ECO:0000259" key="5">
    <source>
        <dbReference type="SMART" id="SM00062"/>
    </source>
</evidence>
<keyword evidence="3 4" id="KW-0732">Signal</keyword>
<evidence type="ECO:0000256" key="1">
    <source>
        <dbReference type="ARBA" id="ARBA00004418"/>
    </source>
</evidence>
<dbReference type="Proteomes" id="UP000781958">
    <property type="component" value="Unassembled WGS sequence"/>
</dbReference>
<evidence type="ECO:0000256" key="3">
    <source>
        <dbReference type="ARBA" id="ARBA00022729"/>
    </source>
</evidence>
<dbReference type="Gene3D" id="3.40.190.10">
    <property type="entry name" value="Periplasmic binding protein-like II"/>
    <property type="match status" value="2"/>
</dbReference>
<dbReference type="Pfam" id="PF09084">
    <property type="entry name" value="NMT1"/>
    <property type="match status" value="1"/>
</dbReference>
<dbReference type="InterPro" id="IPR015168">
    <property type="entry name" value="SsuA/THI5"/>
</dbReference>
<comment type="subcellular location">
    <subcellularLocation>
        <location evidence="1">Periplasm</location>
    </subcellularLocation>
</comment>
<organism evidence="6 7">
    <name type="scientific">Azospirillum rugosum</name>
    <dbReference type="NCBI Taxonomy" id="416170"/>
    <lineage>
        <taxon>Bacteria</taxon>
        <taxon>Pseudomonadati</taxon>
        <taxon>Pseudomonadota</taxon>
        <taxon>Alphaproteobacteria</taxon>
        <taxon>Rhodospirillales</taxon>
        <taxon>Azospirillaceae</taxon>
        <taxon>Azospirillum</taxon>
    </lineage>
</organism>
<proteinExistence type="inferred from homology"/>
<comment type="caution">
    <text evidence="6">The sequence shown here is derived from an EMBL/GenBank/DDBJ whole genome shotgun (WGS) entry which is preliminary data.</text>
</comment>
<feature type="signal peptide" evidence="4">
    <location>
        <begin position="1"/>
        <end position="32"/>
    </location>
</feature>
<sequence>MRLMPRSLKAALLAGAFTATLGTAALSTAALAADTLKIGMPAKMFLNLVEFVAQDKGFYEKNGLSVELVHIADSSIPVRSLIAGELDLSQTGMSETLAAIDKGADLKTIGGVHTGLHYAFYVNAGSGIKDVTDLPGKKVGISSPGSLPHVVITALMRQAGMTEEQIKSVQWVSLKGSSARINGVLSGTVDATVSNFDPKAAHDKNAKVLFVVSKKLPTYVMTPWDVRSETIATKRDVLKRFVKAELEATRWIFDNEKGALDVAKKHFDYNDEQLAEFYEFYRVGGIWNPNGTVTADQAKYMQDLNVQGSLQKAVHPADKVLDTTVVQDVLTEIGTYKP</sequence>
<feature type="domain" description="Solute-binding protein family 3/N-terminal" evidence="5">
    <location>
        <begin position="35"/>
        <end position="255"/>
    </location>
</feature>
<dbReference type="PANTHER" id="PTHR30024">
    <property type="entry name" value="ALIPHATIC SULFONATES-BINDING PROTEIN-RELATED"/>
    <property type="match status" value="1"/>
</dbReference>
<keyword evidence="7" id="KW-1185">Reference proteome</keyword>